<protein>
    <recommendedName>
        <fullName evidence="3">RNA-directed DNA polymerase</fullName>
    </recommendedName>
</protein>
<reference evidence="1 2" key="1">
    <citation type="submission" date="2018-06" db="EMBL/GenBank/DDBJ databases">
        <title>Comparative genomics reveals the genomic features of Rhizophagus irregularis, R. cerebriforme, R. diaphanum and Gigaspora rosea, and their symbiotic lifestyle signature.</title>
        <authorList>
            <person name="Morin E."/>
            <person name="San Clemente H."/>
            <person name="Chen E.C.H."/>
            <person name="De La Providencia I."/>
            <person name="Hainaut M."/>
            <person name="Kuo A."/>
            <person name="Kohler A."/>
            <person name="Murat C."/>
            <person name="Tang N."/>
            <person name="Roy S."/>
            <person name="Loubradou J."/>
            <person name="Henrissat B."/>
            <person name="Grigoriev I.V."/>
            <person name="Corradi N."/>
            <person name="Roux C."/>
            <person name="Martin F.M."/>
        </authorList>
    </citation>
    <scope>NUCLEOTIDE SEQUENCE [LARGE SCALE GENOMIC DNA]</scope>
    <source>
        <strain evidence="1 2">DAOM 194757</strain>
    </source>
</reference>
<evidence type="ECO:0008006" key="3">
    <source>
        <dbReference type="Google" id="ProtNLM"/>
    </source>
</evidence>
<evidence type="ECO:0000313" key="1">
    <source>
        <dbReference type="EMBL" id="RIB20448.1"/>
    </source>
</evidence>
<comment type="caution">
    <text evidence="1">The sequence shown here is derived from an EMBL/GenBank/DDBJ whole genome shotgun (WGS) entry which is preliminary data.</text>
</comment>
<dbReference type="AlphaFoldDB" id="A0A397VF80"/>
<gene>
    <name evidence="1" type="ORF">C2G38_2141157</name>
</gene>
<accession>A0A397VF80</accession>
<organism evidence="1 2">
    <name type="scientific">Gigaspora rosea</name>
    <dbReference type="NCBI Taxonomy" id="44941"/>
    <lineage>
        <taxon>Eukaryota</taxon>
        <taxon>Fungi</taxon>
        <taxon>Fungi incertae sedis</taxon>
        <taxon>Mucoromycota</taxon>
        <taxon>Glomeromycotina</taxon>
        <taxon>Glomeromycetes</taxon>
        <taxon>Diversisporales</taxon>
        <taxon>Gigasporaceae</taxon>
        <taxon>Gigaspora</taxon>
    </lineage>
</organism>
<name>A0A397VF80_9GLOM</name>
<proteinExistence type="predicted"/>
<dbReference type="Gene3D" id="1.20.58.1080">
    <property type="match status" value="1"/>
</dbReference>
<dbReference type="OrthoDB" id="6692397at2759"/>
<dbReference type="Proteomes" id="UP000266673">
    <property type="component" value="Unassembled WGS sequence"/>
</dbReference>
<keyword evidence="2" id="KW-1185">Reference proteome</keyword>
<dbReference type="STRING" id="44941.A0A397VF80"/>
<sequence length="240" mass="28052">MAPFYLLNFVEFKQMSTEDSKLGGSLFKYDDIYKSLKGFKQKLELDMHGCTRLKLCFAKVDVKRCFELIGQEQVLEIIKDVLKGEIKDLAHINGQYFLCNFYAQKRFTFVNGPINISDQHIMKKCKKFAMLYSQGKSCHISKIGSIPEKVPHNDELFGYLESIHCTLSYKFLEVFFNVELACEMELKYKTIIYSLQILKTPRKHYHIVTRDVRKLNMTTENNKHFLLNDNRKTGASQTNI</sequence>
<evidence type="ECO:0000313" key="2">
    <source>
        <dbReference type="Proteomes" id="UP000266673"/>
    </source>
</evidence>
<dbReference type="EMBL" id="QKWP01000416">
    <property type="protein sequence ID" value="RIB20448.1"/>
    <property type="molecule type" value="Genomic_DNA"/>
</dbReference>